<dbReference type="PATRIC" id="fig|1300344.3.peg.2119"/>
<feature type="region of interest" description="Disordered" evidence="1">
    <location>
        <begin position="55"/>
        <end position="85"/>
    </location>
</feature>
<organism evidence="4 5">
    <name type="scientific">Isoptericola dokdonensis DS-3</name>
    <dbReference type="NCBI Taxonomy" id="1300344"/>
    <lineage>
        <taxon>Bacteria</taxon>
        <taxon>Bacillati</taxon>
        <taxon>Actinomycetota</taxon>
        <taxon>Actinomycetes</taxon>
        <taxon>Micrococcales</taxon>
        <taxon>Promicromonosporaceae</taxon>
        <taxon>Isoptericola</taxon>
    </lineage>
</organism>
<evidence type="ECO:0000313" key="4">
    <source>
        <dbReference type="EMBL" id="ANC31652.1"/>
    </source>
</evidence>
<dbReference type="RefSeq" id="WP_083973176.1">
    <property type="nucleotide sequence ID" value="NZ_CP014209.1"/>
</dbReference>
<protein>
    <submittedName>
        <fullName evidence="4">Excalibur calcium-binding domain protein</fullName>
    </submittedName>
</protein>
<dbReference type="Pfam" id="PF07510">
    <property type="entry name" value="GmrSD_C"/>
    <property type="match status" value="1"/>
</dbReference>
<feature type="region of interest" description="Disordered" evidence="1">
    <location>
        <begin position="286"/>
        <end position="349"/>
    </location>
</feature>
<gene>
    <name evidence="4" type="ORF">I598_2111</name>
</gene>
<accession>A0A161HQY9</accession>
<feature type="domain" description="Excalibur calcium-binding" evidence="3">
    <location>
        <begin position="313"/>
        <end position="349"/>
    </location>
</feature>
<keyword evidence="5" id="KW-1185">Reference proteome</keyword>
<dbReference type="PANTHER" id="PTHR24094:SF15">
    <property type="entry name" value="AMP-DEPENDENT SYNTHETASE_LIGASE DOMAIN-CONTAINING PROTEIN-RELATED"/>
    <property type="match status" value="1"/>
</dbReference>
<sequence>MPAPHHPTDRPTARRRTPIVTASLLALLALTGCATVDSAASLVVDVSPSASATATATAKDEAATGAEPGSARPTREASDDGTPEAGTARAALADLTVKGRAPKTGYDRDEFGPAWADVDHNGCDTRNDILARDLTGETFKAGTHDCVVLTGTLDDPYTATQIPFQRGQSTSTAVQIDHVVALSDAWQKGAQQLSADERELLANDPLNLLAVDGPTNAAKGDGDAATWLPPHKAVRCAYVARQVAVKQTHELWVTQAEQDAMARVLDGCPDEPLPADADAIRVKPTATAAPPSEPAPSDEQTEAPADDAEAAVSYDNCTAVRDAGADPIRRGDPGYGRHLDRDGDGVACE</sequence>
<dbReference type="Proteomes" id="UP000076794">
    <property type="component" value="Chromosome"/>
</dbReference>
<reference evidence="4 5" key="1">
    <citation type="submission" date="2016-01" db="EMBL/GenBank/DDBJ databases">
        <title>Complete genome sequence of a soil Actinobacterium, Isoptericola dokdonensis DS-3.</title>
        <authorList>
            <person name="Kwon S.-K."/>
            <person name="Kim J.F."/>
        </authorList>
    </citation>
    <scope>NUCLEOTIDE SEQUENCE [LARGE SCALE GENOMIC DNA]</scope>
    <source>
        <strain evidence="4 5">DS-3</strain>
    </source>
</reference>
<dbReference type="EMBL" id="CP014209">
    <property type="protein sequence ID" value="ANC31652.1"/>
    <property type="molecule type" value="Genomic_DNA"/>
</dbReference>
<dbReference type="InterPro" id="IPR008613">
    <property type="entry name" value="Excalibur_Ca-bd_domain"/>
</dbReference>
<dbReference type="SMART" id="SM00894">
    <property type="entry name" value="Excalibur"/>
    <property type="match status" value="1"/>
</dbReference>
<feature type="compositionally biased region" description="Basic and acidic residues" evidence="1">
    <location>
        <begin position="323"/>
        <end position="349"/>
    </location>
</feature>
<proteinExistence type="predicted"/>
<dbReference type="STRING" id="1300344.I598_2111"/>
<name>A0A161HQY9_9MICO</name>
<feature type="compositionally biased region" description="Acidic residues" evidence="1">
    <location>
        <begin position="299"/>
        <end position="309"/>
    </location>
</feature>
<dbReference type="Pfam" id="PF05901">
    <property type="entry name" value="Excalibur"/>
    <property type="match status" value="1"/>
</dbReference>
<evidence type="ECO:0000256" key="2">
    <source>
        <dbReference type="SAM" id="SignalP"/>
    </source>
</evidence>
<evidence type="ECO:0000313" key="5">
    <source>
        <dbReference type="Proteomes" id="UP000076794"/>
    </source>
</evidence>
<feature type="chain" id="PRO_5007822845" evidence="2">
    <location>
        <begin position="40"/>
        <end position="349"/>
    </location>
</feature>
<dbReference type="KEGG" id="ido:I598_2111"/>
<evidence type="ECO:0000256" key="1">
    <source>
        <dbReference type="SAM" id="MobiDB-lite"/>
    </source>
</evidence>
<dbReference type="InterPro" id="IPR011089">
    <property type="entry name" value="GmrSD_C"/>
</dbReference>
<dbReference type="AlphaFoldDB" id="A0A161HQY9"/>
<evidence type="ECO:0000259" key="3">
    <source>
        <dbReference type="SMART" id="SM00894"/>
    </source>
</evidence>
<keyword evidence="2" id="KW-0732">Signal</keyword>
<feature type="signal peptide" evidence="2">
    <location>
        <begin position="1"/>
        <end position="39"/>
    </location>
</feature>
<dbReference type="PANTHER" id="PTHR24094">
    <property type="entry name" value="SECRETED PROTEIN"/>
    <property type="match status" value="1"/>
</dbReference>